<dbReference type="GeneTree" id="ENSGT00940000164679"/>
<proteinExistence type="predicted"/>
<reference evidence="2" key="2">
    <citation type="submission" date="2025-09" db="UniProtKB">
        <authorList>
            <consortium name="Ensembl"/>
        </authorList>
    </citation>
    <scope>IDENTIFICATION</scope>
</reference>
<accession>A0A3B3U0T8</accession>
<dbReference type="PANTHER" id="PTHR46160:SF9">
    <property type="entry name" value="PROTEIN PRY2-RELATED"/>
    <property type="match status" value="1"/>
</dbReference>
<reference evidence="2" key="1">
    <citation type="submission" date="2025-08" db="UniProtKB">
        <authorList>
            <consortium name="Ensembl"/>
        </authorList>
    </citation>
    <scope>IDENTIFICATION</scope>
</reference>
<dbReference type="AlphaFoldDB" id="A0A3B3U0T8"/>
<feature type="domain" description="NIDO" evidence="1">
    <location>
        <begin position="259"/>
        <end position="378"/>
    </location>
</feature>
<evidence type="ECO:0000313" key="2">
    <source>
        <dbReference type="Ensembl" id="ENSPLAP00000006264.1"/>
    </source>
</evidence>
<dbReference type="Ensembl" id="ENSPLAT00000006596.1">
    <property type="protein sequence ID" value="ENSPLAP00000006264.1"/>
    <property type="gene ID" value="ENSPLAG00000008348.1"/>
</dbReference>
<keyword evidence="3" id="KW-1185">Reference proteome</keyword>
<dbReference type="PROSITE" id="PS51220">
    <property type="entry name" value="NIDO"/>
    <property type="match status" value="2"/>
</dbReference>
<dbReference type="STRING" id="48699.ENSPLAP00000006264"/>
<protein>
    <recommendedName>
        <fullName evidence="1">NIDO domain-containing protein</fullName>
    </recommendedName>
</protein>
<feature type="domain" description="NIDO" evidence="1">
    <location>
        <begin position="66"/>
        <end position="208"/>
    </location>
</feature>
<name>A0A3B3U0T8_9TELE</name>
<organism evidence="2 3">
    <name type="scientific">Poecilia latipinna</name>
    <name type="common">sailfin molly</name>
    <dbReference type="NCBI Taxonomy" id="48699"/>
    <lineage>
        <taxon>Eukaryota</taxon>
        <taxon>Metazoa</taxon>
        <taxon>Chordata</taxon>
        <taxon>Craniata</taxon>
        <taxon>Vertebrata</taxon>
        <taxon>Euteleostomi</taxon>
        <taxon>Actinopterygii</taxon>
        <taxon>Neopterygii</taxon>
        <taxon>Teleostei</taxon>
        <taxon>Neoteleostei</taxon>
        <taxon>Acanthomorphata</taxon>
        <taxon>Ovalentaria</taxon>
        <taxon>Atherinomorphae</taxon>
        <taxon>Cyprinodontiformes</taxon>
        <taxon>Poeciliidae</taxon>
        <taxon>Poeciliinae</taxon>
        <taxon>Poecilia</taxon>
    </lineage>
</organism>
<dbReference type="InterPro" id="IPR052749">
    <property type="entry name" value="Alpha-tectorin"/>
</dbReference>
<dbReference type="Pfam" id="PF06119">
    <property type="entry name" value="NIDO"/>
    <property type="match status" value="2"/>
</dbReference>
<dbReference type="InterPro" id="IPR003886">
    <property type="entry name" value="NIDO_dom"/>
</dbReference>
<dbReference type="SMART" id="SM00539">
    <property type="entry name" value="NIDO"/>
    <property type="match status" value="2"/>
</dbReference>
<dbReference type="Proteomes" id="UP000261500">
    <property type="component" value="Unplaced"/>
</dbReference>
<dbReference type="GO" id="GO:0007160">
    <property type="term" value="P:cell-matrix adhesion"/>
    <property type="evidence" value="ECO:0007669"/>
    <property type="project" value="InterPro"/>
</dbReference>
<sequence length="378" mass="43403">MALWSVTPRYDGDSPRIPLLQSFKYFGQSYPQIYVNQNGHLTFNAAWSSYFPQHFPMYGTRDIIAPFWTDLDNRENGEIYYVQYTNGSLLQQVTQDINTYFPDLNFQANWIFIATWHEVAYFSMTGTQTTFQAVLTTNNHSSFVLMNYGSIASIASTSSPAGYDTINSPHHFTIRGSFSSQATGPNSVFRHGSNVNEPGRWAFCVNHECNFGGKNTSCLIFGFIFPQVNHNGHLTFDSSWSSFSPQRFPMYGTRDIIAPFWTDLDNRENGEIYYVQYTNGSLLQRVTQDINAYFPALNFQANWIFIATWHEIAYYPMTRTQTTFQAVLTTNGKYSFVLMNYGSIASTSRSVQVRAVQTNSYQDMFYLFFIGPRQCIFL</sequence>
<dbReference type="PANTHER" id="PTHR46160">
    <property type="entry name" value="ALPHA-TECTORIN-RELATED"/>
    <property type="match status" value="1"/>
</dbReference>
<evidence type="ECO:0000313" key="3">
    <source>
        <dbReference type="Proteomes" id="UP000261500"/>
    </source>
</evidence>
<evidence type="ECO:0000259" key="1">
    <source>
        <dbReference type="PROSITE" id="PS51220"/>
    </source>
</evidence>